<gene>
    <name evidence="2" type="ORF">TraAM80_08872</name>
</gene>
<organism evidence="2 3">
    <name type="scientific">Trypanosoma rangeli</name>
    <dbReference type="NCBI Taxonomy" id="5698"/>
    <lineage>
        <taxon>Eukaryota</taxon>
        <taxon>Discoba</taxon>
        <taxon>Euglenozoa</taxon>
        <taxon>Kinetoplastea</taxon>
        <taxon>Metakinetoplastina</taxon>
        <taxon>Trypanosomatida</taxon>
        <taxon>Trypanosomatidae</taxon>
        <taxon>Trypanosoma</taxon>
        <taxon>Herpetosoma</taxon>
    </lineage>
</organism>
<dbReference type="EMBL" id="MKGL01000471">
    <property type="protein sequence ID" value="RNE98350.1"/>
    <property type="molecule type" value="Genomic_DNA"/>
</dbReference>
<dbReference type="GeneID" id="40332805"/>
<proteinExistence type="predicted"/>
<evidence type="ECO:0000256" key="1">
    <source>
        <dbReference type="SAM" id="Coils"/>
    </source>
</evidence>
<sequence>LDLRANEERIKLLLRDQEQLQKKLAGNEPLSRINLKEEYDALKSFVDGSLKPQISRLKRMNGEKDLDLRANEERIKELLNECAQKGALSVSRRPGVSSVVVGGGDERQILVNALIDAEESAHIRQSDLLAFVDLLQNAADRNVVEKEELLSLLESVRSELRSVLNERDKALSDVLFLQGECVTLREQLCRRFLSQFPVGERKLLEAYLVEVQRRREAENGLYRGLHQRGRALQ</sequence>
<dbReference type="Proteomes" id="UP000283634">
    <property type="component" value="Unassembled WGS sequence"/>
</dbReference>
<feature type="coiled-coil region" evidence="1">
    <location>
        <begin position="146"/>
        <end position="173"/>
    </location>
</feature>
<dbReference type="AlphaFoldDB" id="A0A422MYV9"/>
<keyword evidence="3" id="KW-1185">Reference proteome</keyword>
<evidence type="ECO:0000313" key="2">
    <source>
        <dbReference type="EMBL" id="RNE98350.1"/>
    </source>
</evidence>
<keyword evidence="1" id="KW-0175">Coiled coil</keyword>
<accession>A0A422MYV9</accession>
<comment type="caution">
    <text evidence="2">The sequence shown here is derived from an EMBL/GenBank/DDBJ whole genome shotgun (WGS) entry which is preliminary data.</text>
</comment>
<evidence type="ECO:0000313" key="3">
    <source>
        <dbReference type="Proteomes" id="UP000283634"/>
    </source>
</evidence>
<reference evidence="2 3" key="1">
    <citation type="journal article" date="2018" name="BMC Genomics">
        <title>Genomic comparison of Trypanosoma conorhini and Trypanosoma rangeli to Trypanosoma cruzi strains of high and low virulence.</title>
        <authorList>
            <person name="Bradwell K.R."/>
            <person name="Koparde V.N."/>
            <person name="Matveyev A.V."/>
            <person name="Serrano M.G."/>
            <person name="Alves J.M."/>
            <person name="Parikh H."/>
            <person name="Huang B."/>
            <person name="Lee V."/>
            <person name="Espinosa-Alvarez O."/>
            <person name="Ortiz P.A."/>
            <person name="Costa-Martins A.G."/>
            <person name="Teixeira M.M."/>
            <person name="Buck G.A."/>
        </authorList>
    </citation>
    <scope>NUCLEOTIDE SEQUENCE [LARGE SCALE GENOMIC DNA]</scope>
    <source>
        <strain evidence="2 3">AM80</strain>
    </source>
</reference>
<dbReference type="OrthoDB" id="10449783at2759"/>
<protein>
    <submittedName>
        <fullName evidence="2">Uncharacterized protein</fullName>
    </submittedName>
</protein>
<name>A0A422MYV9_TRYRA</name>
<dbReference type="RefSeq" id="XP_029234592.1">
    <property type="nucleotide sequence ID" value="XM_029385597.1"/>
</dbReference>
<feature type="non-terminal residue" evidence="2">
    <location>
        <position position="1"/>
    </location>
</feature>